<feature type="region of interest" description="Disordered" evidence="8">
    <location>
        <begin position="198"/>
        <end position="315"/>
    </location>
</feature>
<protein>
    <recommendedName>
        <fullName evidence="11">CT20 family protein</fullName>
    </recommendedName>
</protein>
<evidence type="ECO:0000256" key="8">
    <source>
        <dbReference type="SAM" id="MobiDB-lite"/>
    </source>
</evidence>
<dbReference type="RefSeq" id="XP_023630296.1">
    <property type="nucleotide sequence ID" value="XM_023774528.1"/>
</dbReference>
<feature type="compositionally biased region" description="Basic residues" evidence="8">
    <location>
        <begin position="210"/>
        <end position="219"/>
    </location>
</feature>
<dbReference type="PANTHER" id="PTHR13581">
    <property type="entry name" value="MRG-BINDING PROTEIN"/>
    <property type="match status" value="1"/>
</dbReference>
<dbReference type="GO" id="GO:0005634">
    <property type="term" value="C:nucleus"/>
    <property type="evidence" value="ECO:0007669"/>
    <property type="project" value="UniProtKB-SubCell"/>
</dbReference>
<evidence type="ECO:0008006" key="11">
    <source>
        <dbReference type="Google" id="ProtNLM"/>
    </source>
</evidence>
<feature type="compositionally biased region" description="Low complexity" evidence="8">
    <location>
        <begin position="12"/>
        <end position="33"/>
    </location>
</feature>
<reference evidence="9 10" key="1">
    <citation type="submission" date="2016-03" db="EMBL/GenBank/DDBJ databases">
        <authorList>
            <person name="Ploux O."/>
        </authorList>
    </citation>
    <scope>NUCLEOTIDE SEQUENCE [LARGE SCALE GENOMIC DNA]</scope>
    <source>
        <strain evidence="9 10">URUG2</strain>
    </source>
</reference>
<dbReference type="GO" id="GO:0006357">
    <property type="term" value="P:regulation of transcription by RNA polymerase II"/>
    <property type="evidence" value="ECO:0007669"/>
    <property type="project" value="TreeGrafter"/>
</dbReference>
<evidence type="ECO:0000256" key="4">
    <source>
        <dbReference type="ARBA" id="ARBA00023015"/>
    </source>
</evidence>
<dbReference type="Proteomes" id="UP000225277">
    <property type="component" value="Unassembled WGS sequence"/>
</dbReference>
<evidence type="ECO:0000256" key="3">
    <source>
        <dbReference type="ARBA" id="ARBA00022853"/>
    </source>
</evidence>
<proteinExistence type="inferred from homology"/>
<keyword evidence="6" id="KW-0539">Nucleus</keyword>
<feature type="compositionally biased region" description="Basic residues" evidence="8">
    <location>
        <begin position="1"/>
        <end position="11"/>
    </location>
</feature>
<evidence type="ECO:0000256" key="6">
    <source>
        <dbReference type="ARBA" id="ARBA00023242"/>
    </source>
</evidence>
<comment type="subcellular location">
    <subcellularLocation>
        <location evidence="1">Nucleus</location>
    </subcellularLocation>
</comment>
<comment type="function">
    <text evidence="7">Component of the NuA4 histone acetyltransferase complex which is involved in transcriptional activation of selected genes principally by acetylation of nucleosomal histone H4 and H2A. The NuA4 complex is also involved in DNA repair.</text>
</comment>
<evidence type="ECO:0000313" key="9">
    <source>
        <dbReference type="EMBL" id="CZT23572.1"/>
    </source>
</evidence>
<feature type="compositionally biased region" description="Acidic residues" evidence="8">
    <location>
        <begin position="260"/>
        <end position="279"/>
    </location>
</feature>
<organism evidence="9 10">
    <name type="scientific">Ramularia collo-cygni</name>
    <dbReference type="NCBI Taxonomy" id="112498"/>
    <lineage>
        <taxon>Eukaryota</taxon>
        <taxon>Fungi</taxon>
        <taxon>Dikarya</taxon>
        <taxon>Ascomycota</taxon>
        <taxon>Pezizomycotina</taxon>
        <taxon>Dothideomycetes</taxon>
        <taxon>Dothideomycetidae</taxon>
        <taxon>Mycosphaerellales</taxon>
        <taxon>Mycosphaerellaceae</taxon>
        <taxon>Ramularia</taxon>
    </lineage>
</organism>
<dbReference type="PANTHER" id="PTHR13581:SF5">
    <property type="entry name" value="MRG_MORF4L-BINDING PROTEIN"/>
    <property type="match status" value="1"/>
</dbReference>
<dbReference type="InterPro" id="IPR012423">
    <property type="entry name" value="Eaf7/MRGBP"/>
</dbReference>
<feature type="compositionally biased region" description="Basic residues" evidence="8">
    <location>
        <begin position="304"/>
        <end position="315"/>
    </location>
</feature>
<dbReference type="Pfam" id="PF07904">
    <property type="entry name" value="Eaf7"/>
    <property type="match status" value="1"/>
</dbReference>
<gene>
    <name evidence="9" type="ORF">RCC_09286</name>
</gene>
<feature type="region of interest" description="Disordered" evidence="8">
    <location>
        <begin position="1"/>
        <end position="51"/>
    </location>
</feature>
<name>A0A2D3VER6_9PEZI</name>
<keyword evidence="4" id="KW-0805">Transcription regulation</keyword>
<evidence type="ECO:0000256" key="1">
    <source>
        <dbReference type="ARBA" id="ARBA00004123"/>
    </source>
</evidence>
<keyword evidence="10" id="KW-1185">Reference proteome</keyword>
<evidence type="ECO:0000256" key="5">
    <source>
        <dbReference type="ARBA" id="ARBA00023163"/>
    </source>
</evidence>
<dbReference type="AlphaFoldDB" id="A0A2D3VER6"/>
<dbReference type="GeneID" id="35604358"/>
<dbReference type="STRING" id="112498.A0A2D3VER6"/>
<evidence type="ECO:0000313" key="10">
    <source>
        <dbReference type="Proteomes" id="UP000225277"/>
    </source>
</evidence>
<keyword evidence="5" id="KW-0804">Transcription</keyword>
<dbReference type="GO" id="GO:0006325">
    <property type="term" value="P:chromatin organization"/>
    <property type="evidence" value="ECO:0007669"/>
    <property type="project" value="UniProtKB-KW"/>
</dbReference>
<keyword evidence="3" id="KW-0156">Chromatin regulator</keyword>
<dbReference type="EMBL" id="FJUY01000017">
    <property type="protein sequence ID" value="CZT23572.1"/>
    <property type="molecule type" value="Genomic_DNA"/>
</dbReference>
<accession>A0A2D3VER6</accession>
<comment type="similarity">
    <text evidence="2">Belongs to the EAF7 family.</text>
</comment>
<sequence length="315" mass="34789">MPPRKRARHSRTTTATASPSPSPSPQQQQQQQPDEQDPPSPSSPSSSDAWTDAEETALFRALLRYKPTGIHKHHRMLALHSWLLDNHHIHPRNPHTRPPGIWKKLNGLYDLKALDAREDARQLERIEGVEEGGVVLDGEWSDVEGLVEVGEFGLPVSEDEGVRREVWRRRLRGDIDDEGSESEVEIVGLNLRKTPPRVLDLRTGVEPSPRKRRRGKGKGRKGEEGSVGGRTSLLGAPSRRSARQAESTADEQSVDGRGEEAEEEEEGAEEEEGVDESEDKESRASTPATRSTRSKGGATAKGGTRSKARVRAKAK</sequence>
<evidence type="ECO:0000256" key="2">
    <source>
        <dbReference type="ARBA" id="ARBA00007117"/>
    </source>
</evidence>
<evidence type="ECO:0000256" key="7">
    <source>
        <dbReference type="ARBA" id="ARBA00025178"/>
    </source>
</evidence>
<dbReference type="GO" id="GO:0035267">
    <property type="term" value="C:NuA4 histone acetyltransferase complex"/>
    <property type="evidence" value="ECO:0007669"/>
    <property type="project" value="TreeGrafter"/>
</dbReference>
<dbReference type="OrthoDB" id="5595141at2759"/>